<protein>
    <submittedName>
        <fullName evidence="1">Uncharacterized protein</fullName>
    </submittedName>
</protein>
<dbReference type="EnsemblPlants" id="OBART02G35560.1">
    <property type="protein sequence ID" value="OBART02G35560.1"/>
    <property type="gene ID" value="OBART02G35560"/>
</dbReference>
<dbReference type="Gramene" id="OBART02G35560.1">
    <property type="protein sequence ID" value="OBART02G35560.1"/>
    <property type="gene ID" value="OBART02G35560"/>
</dbReference>
<evidence type="ECO:0000313" key="1">
    <source>
        <dbReference type="EnsemblPlants" id="OBART02G35560.1"/>
    </source>
</evidence>
<name>A0A0D3FBH1_9ORYZ</name>
<evidence type="ECO:0000313" key="2">
    <source>
        <dbReference type="Proteomes" id="UP000026960"/>
    </source>
</evidence>
<keyword evidence="2" id="KW-1185">Reference proteome</keyword>
<accession>A0A0D3FBH1</accession>
<organism evidence="1">
    <name type="scientific">Oryza barthii</name>
    <dbReference type="NCBI Taxonomy" id="65489"/>
    <lineage>
        <taxon>Eukaryota</taxon>
        <taxon>Viridiplantae</taxon>
        <taxon>Streptophyta</taxon>
        <taxon>Embryophyta</taxon>
        <taxon>Tracheophyta</taxon>
        <taxon>Spermatophyta</taxon>
        <taxon>Magnoliopsida</taxon>
        <taxon>Liliopsida</taxon>
        <taxon>Poales</taxon>
        <taxon>Poaceae</taxon>
        <taxon>BOP clade</taxon>
        <taxon>Oryzoideae</taxon>
        <taxon>Oryzeae</taxon>
        <taxon>Oryzinae</taxon>
        <taxon>Oryza</taxon>
    </lineage>
</organism>
<proteinExistence type="predicted"/>
<dbReference type="PaxDb" id="65489-OBART02G35560.1"/>
<reference evidence="1" key="1">
    <citation type="journal article" date="2009" name="Rice">
        <title>De Novo Next Generation Sequencing of Plant Genomes.</title>
        <authorList>
            <person name="Rounsley S."/>
            <person name="Marri P.R."/>
            <person name="Yu Y."/>
            <person name="He R."/>
            <person name="Sisneros N."/>
            <person name="Goicoechea J.L."/>
            <person name="Lee S.J."/>
            <person name="Angelova A."/>
            <person name="Kudrna D."/>
            <person name="Luo M."/>
            <person name="Affourtit J."/>
            <person name="Desany B."/>
            <person name="Knight J."/>
            <person name="Niazi F."/>
            <person name="Egholm M."/>
            <person name="Wing R.A."/>
        </authorList>
    </citation>
    <scope>NUCLEOTIDE SEQUENCE [LARGE SCALE GENOMIC DNA]</scope>
    <source>
        <strain evidence="1">cv. IRGC 105608</strain>
    </source>
</reference>
<sequence length="151" mass="16205">MRPRDFATIKLCWRKDRRGHVSEGCDRSRPKEQTGNLMAFLPKQEKPGKFVDPHHLHLCSPIRGGEEGPPQSAAEVDTVPQSAKVELGGTVELLIQYGDKERMATKRAKPAGGSGRITVVAPPAATVADEGSGTLAPAMVKSIDSINSKPP</sequence>
<dbReference type="AlphaFoldDB" id="A0A0D3FBH1"/>
<dbReference type="HOGENOM" id="CLU_1922488_0_0_1"/>
<reference evidence="1" key="2">
    <citation type="submission" date="2015-03" db="UniProtKB">
        <authorList>
            <consortium name="EnsemblPlants"/>
        </authorList>
    </citation>
    <scope>IDENTIFICATION</scope>
</reference>
<dbReference type="Proteomes" id="UP000026960">
    <property type="component" value="Chromosome 2"/>
</dbReference>